<feature type="transmembrane region" description="Helical" evidence="1">
    <location>
        <begin position="194"/>
        <end position="216"/>
    </location>
</feature>
<feature type="domain" description="Potassium channel" evidence="2">
    <location>
        <begin position="157"/>
        <end position="212"/>
    </location>
</feature>
<organism evidence="3 4">
    <name type="scientific">Lutibacter holmesii</name>
    <dbReference type="NCBI Taxonomy" id="1137985"/>
    <lineage>
        <taxon>Bacteria</taxon>
        <taxon>Pseudomonadati</taxon>
        <taxon>Bacteroidota</taxon>
        <taxon>Flavobacteriia</taxon>
        <taxon>Flavobacteriales</taxon>
        <taxon>Flavobacteriaceae</taxon>
        <taxon>Lutibacter</taxon>
    </lineage>
</organism>
<dbReference type="SUPFAM" id="SSF81324">
    <property type="entry name" value="Voltage-gated potassium channels"/>
    <property type="match status" value="1"/>
</dbReference>
<keyword evidence="1" id="KW-0812">Transmembrane</keyword>
<keyword evidence="4" id="KW-1185">Reference proteome</keyword>
<feature type="transmembrane region" description="Helical" evidence="1">
    <location>
        <begin position="165"/>
        <end position="182"/>
    </location>
</feature>
<keyword evidence="1" id="KW-1133">Transmembrane helix</keyword>
<evidence type="ECO:0000313" key="4">
    <source>
        <dbReference type="Proteomes" id="UP001597241"/>
    </source>
</evidence>
<proteinExistence type="predicted"/>
<reference evidence="4" key="1">
    <citation type="journal article" date="2019" name="Int. J. Syst. Evol. Microbiol.">
        <title>The Global Catalogue of Microorganisms (GCM) 10K type strain sequencing project: providing services to taxonomists for standard genome sequencing and annotation.</title>
        <authorList>
            <consortium name="The Broad Institute Genomics Platform"/>
            <consortium name="The Broad Institute Genome Sequencing Center for Infectious Disease"/>
            <person name="Wu L."/>
            <person name="Ma J."/>
        </authorList>
    </citation>
    <scope>NUCLEOTIDE SEQUENCE [LARGE SCALE GENOMIC DNA]</scope>
    <source>
        <strain evidence="4">CCUG 62221</strain>
    </source>
</reference>
<accession>A0ABW3WRU6</accession>
<evidence type="ECO:0000313" key="3">
    <source>
        <dbReference type="EMBL" id="MFD1293980.1"/>
    </source>
</evidence>
<comment type="caution">
    <text evidence="3">The sequence shown here is derived from an EMBL/GenBank/DDBJ whole genome shotgun (WGS) entry which is preliminary data.</text>
</comment>
<sequence>MVDKIYPYRFEIFFISLITILFGAIFFPNKLIEDILSPILFIINFLSGILMISKTKKLRRLFLFLLAIIIIVFYRAQVLKDQTNSNDFVRLAAYFVFYVTVTSELIKQVWKSKIITKNIIIGLMSGYICLGLIGFFIFLAIEISSPGSFTVANLNLHESTSQVDSFLYFSYITLLTIGYGEITPVTLIAQKATIITGLAGQFYMVILTAIVVGKYISQSVIRDEKSN</sequence>
<feature type="transmembrane region" description="Helical" evidence="1">
    <location>
        <begin position="35"/>
        <end position="53"/>
    </location>
</feature>
<feature type="transmembrane region" description="Helical" evidence="1">
    <location>
        <begin position="60"/>
        <end position="76"/>
    </location>
</feature>
<evidence type="ECO:0000259" key="2">
    <source>
        <dbReference type="Pfam" id="PF07885"/>
    </source>
</evidence>
<dbReference type="EMBL" id="JBHTMV010000004">
    <property type="protein sequence ID" value="MFD1293980.1"/>
    <property type="molecule type" value="Genomic_DNA"/>
</dbReference>
<keyword evidence="1" id="KW-0472">Membrane</keyword>
<name>A0ABW3WRU6_9FLAO</name>
<dbReference type="InterPro" id="IPR013099">
    <property type="entry name" value="K_chnl_dom"/>
</dbReference>
<feature type="transmembrane region" description="Helical" evidence="1">
    <location>
        <begin position="12"/>
        <end position="29"/>
    </location>
</feature>
<dbReference type="Proteomes" id="UP001597241">
    <property type="component" value="Unassembled WGS sequence"/>
</dbReference>
<protein>
    <submittedName>
        <fullName evidence="3">Ion channel</fullName>
    </submittedName>
</protein>
<gene>
    <name evidence="3" type="ORF">ACFQ5N_09045</name>
</gene>
<feature type="transmembrane region" description="Helical" evidence="1">
    <location>
        <begin position="88"/>
        <end position="106"/>
    </location>
</feature>
<feature type="transmembrane region" description="Helical" evidence="1">
    <location>
        <begin position="118"/>
        <end position="141"/>
    </location>
</feature>
<dbReference type="Pfam" id="PF07885">
    <property type="entry name" value="Ion_trans_2"/>
    <property type="match status" value="1"/>
</dbReference>
<dbReference type="Gene3D" id="1.10.287.70">
    <property type="match status" value="1"/>
</dbReference>
<evidence type="ECO:0000256" key="1">
    <source>
        <dbReference type="SAM" id="Phobius"/>
    </source>
</evidence>